<dbReference type="RefSeq" id="XP_046004623.1">
    <property type="nucleotide sequence ID" value="XM_046159860.1"/>
</dbReference>
<feature type="transmembrane region" description="Helical" evidence="2">
    <location>
        <begin position="54"/>
        <end position="76"/>
    </location>
</feature>
<dbReference type="OrthoDB" id="5096074at2759"/>
<reference evidence="3" key="1">
    <citation type="journal article" date="2021" name="Nat. Commun.">
        <title>Genetic determinants of endophytism in the Arabidopsis root mycobiome.</title>
        <authorList>
            <person name="Mesny F."/>
            <person name="Miyauchi S."/>
            <person name="Thiergart T."/>
            <person name="Pickel B."/>
            <person name="Atanasova L."/>
            <person name="Karlsson M."/>
            <person name="Huettel B."/>
            <person name="Barry K.W."/>
            <person name="Haridas S."/>
            <person name="Chen C."/>
            <person name="Bauer D."/>
            <person name="Andreopoulos W."/>
            <person name="Pangilinan J."/>
            <person name="LaButti K."/>
            <person name="Riley R."/>
            <person name="Lipzen A."/>
            <person name="Clum A."/>
            <person name="Drula E."/>
            <person name="Henrissat B."/>
            <person name="Kohler A."/>
            <person name="Grigoriev I.V."/>
            <person name="Martin F.M."/>
            <person name="Hacquard S."/>
        </authorList>
    </citation>
    <scope>NUCLEOTIDE SEQUENCE</scope>
    <source>
        <strain evidence="3">MPI-CAGE-CH-0230</strain>
    </source>
</reference>
<dbReference type="EMBL" id="JAGTJQ010000015">
    <property type="protein sequence ID" value="KAH7012247.1"/>
    <property type="molecule type" value="Genomic_DNA"/>
</dbReference>
<gene>
    <name evidence="3" type="ORF">B0I36DRAFT_370013</name>
</gene>
<organism evidence="3 4">
    <name type="scientific">Microdochium trichocladiopsis</name>
    <dbReference type="NCBI Taxonomy" id="1682393"/>
    <lineage>
        <taxon>Eukaryota</taxon>
        <taxon>Fungi</taxon>
        <taxon>Dikarya</taxon>
        <taxon>Ascomycota</taxon>
        <taxon>Pezizomycotina</taxon>
        <taxon>Sordariomycetes</taxon>
        <taxon>Xylariomycetidae</taxon>
        <taxon>Xylariales</taxon>
        <taxon>Microdochiaceae</taxon>
        <taxon>Microdochium</taxon>
    </lineage>
</organism>
<dbReference type="PANTHER" id="PTHR24093">
    <property type="entry name" value="CATION TRANSPORTING ATPASE"/>
    <property type="match status" value="1"/>
</dbReference>
<dbReference type="GeneID" id="70189406"/>
<evidence type="ECO:0000313" key="4">
    <source>
        <dbReference type="Proteomes" id="UP000756346"/>
    </source>
</evidence>
<evidence type="ECO:0000256" key="1">
    <source>
        <dbReference type="ARBA" id="ARBA00022842"/>
    </source>
</evidence>
<dbReference type="PANTHER" id="PTHR24093:SF346">
    <property type="entry name" value="CALCIUM-TRANSPORTING ATPASE"/>
    <property type="match status" value="1"/>
</dbReference>
<proteinExistence type="predicted"/>
<comment type="caution">
    <text evidence="3">The sequence shown here is derived from an EMBL/GenBank/DDBJ whole genome shotgun (WGS) entry which is preliminary data.</text>
</comment>
<keyword evidence="2" id="KW-0472">Membrane</keyword>
<keyword evidence="1" id="KW-0460">Magnesium</keyword>
<evidence type="ECO:0000256" key="2">
    <source>
        <dbReference type="SAM" id="Phobius"/>
    </source>
</evidence>
<dbReference type="AlphaFoldDB" id="A0A9P8XSB1"/>
<keyword evidence="2" id="KW-0812">Transmembrane</keyword>
<keyword evidence="4" id="KW-1185">Reference proteome</keyword>
<protein>
    <submittedName>
        <fullName evidence="3">Uncharacterized protein</fullName>
    </submittedName>
</protein>
<sequence>MDLMLVVDGCCGLVVQVPIATDILNRLMVVNSLALGIYEAFGVEHRPSKAPLGWIEVVAIYIAILIVALVFSLNVWQKERAFIKLKAKKEDREVKVFRSGKPYMISVHDDVCDESSAIGEPDALKKTSGYEAMKQLKAGATSENLDTFIIASAKVLEGIDTFIETSVGVNSSFGKINTAPAAV</sequence>
<dbReference type="Proteomes" id="UP000756346">
    <property type="component" value="Unassembled WGS sequence"/>
</dbReference>
<evidence type="ECO:0000313" key="3">
    <source>
        <dbReference type="EMBL" id="KAH7012247.1"/>
    </source>
</evidence>
<dbReference type="GO" id="GO:0006874">
    <property type="term" value="P:intracellular calcium ion homeostasis"/>
    <property type="evidence" value="ECO:0007669"/>
    <property type="project" value="TreeGrafter"/>
</dbReference>
<name>A0A9P8XSB1_9PEZI</name>
<keyword evidence="2" id="KW-1133">Transmembrane helix</keyword>
<accession>A0A9P8XSB1</accession>
<dbReference type="GO" id="GO:0005388">
    <property type="term" value="F:P-type calcium transporter activity"/>
    <property type="evidence" value="ECO:0007669"/>
    <property type="project" value="TreeGrafter"/>
</dbReference>
<dbReference type="GO" id="GO:0005886">
    <property type="term" value="C:plasma membrane"/>
    <property type="evidence" value="ECO:0007669"/>
    <property type="project" value="TreeGrafter"/>
</dbReference>